<sequence length="916" mass="104993">MSRFFVSKDSESDSESETSDDEKKLPSKHTKDFDLSDQEDDAKRTLRTAKDKRFEEIQSTIKLVKNSKKIKDITKVLEEFDLLTRVFAKSAKVVEKEGVPIFYIRTLVELEDFVNQSWTEKSSLSKLNLKSLGSLRSKLRKYVKDFETQMGSFRENPTYSEDEAEEEEEEDDDEEDDEDESGDDSESDSDDEVLKTKTPKTKATKKIAAAGDDGMDDDESDDEMWGSSSGSSSSDSDDDEKYKNDPAARFLKKDPTEKNEKKSEMDRRTQKRREDRPGKSGREKVKVIDEQGFITITDKPKLFSKDTDITVAVVLKKLSEIQAQRGKKATDRQEQIELIEELRVVSGRAGLGAAMDIRLRMALVSAVFDYNPNMAANMKSDMWKRLLDGITDLLTYLNEHGEVEVGDEVQEEQENYDVTAGPLRVHGLPLALVERMDEEFVKVLQNCDAHSPDYVENLKSELKVCNIIERMQYYLESHDADRADLCRIYERRISHLYYKIDSKFLAAQRSESPLAGESSLDVMDKLCAYIYNNDDTDRIRLRAILMRVYHLALHNEWYAARDLMLMSKTQETIHLADPPTQVLYNRAMVQLGISAFRQGNINEAHNALMDIQSSGRPKELLAQGLLPVRQHERSAEQEKIEKRRQVPFHQHINLDVLECVYLVSAMFIEVPYLAAHENDQRRRIISKYFYHSMKQSERHALSGPPETLPEYVIAASKAMKTGDWRRCKEFVLSEKLNKRVWDFFYEPEKIRTVLARRIQESSLRCFMFTNSAFYDAISVQTLSEMFELSKEDILSLIGKMIVSEDLAASVDEPSQTVIMHRTEPSRVQQLSLQLADKLTQFVESNERMLEMKNPTFQRGGNKGWQDRRNQHGGGGQDRQHHGGGGGGQHHHGGGGQRHHGGGNQQHQQQHQEVAGY</sequence>
<dbReference type="GO" id="GO:0005852">
    <property type="term" value="C:eukaryotic translation initiation factor 3 complex"/>
    <property type="evidence" value="ECO:0007669"/>
    <property type="project" value="UniProtKB-UniRule"/>
</dbReference>
<reference evidence="8" key="1">
    <citation type="submission" date="2017-01" db="EMBL/GenBank/DDBJ databases">
        <title>Comparative genomics of anhydrobiosis in the tardigrade Hypsibius dujardini.</title>
        <authorList>
            <person name="Yoshida Y."/>
            <person name="Koutsovoulos G."/>
            <person name="Laetsch D."/>
            <person name="Stevens L."/>
            <person name="Kumar S."/>
            <person name="Horikawa D."/>
            <person name="Ishino K."/>
            <person name="Komine S."/>
            <person name="Tomita M."/>
            <person name="Blaxter M."/>
            <person name="Arakawa K."/>
        </authorList>
    </citation>
    <scope>NUCLEOTIDE SEQUENCE [LARGE SCALE GENOMIC DNA]</scope>
    <source>
        <strain evidence="8">Z151</strain>
    </source>
</reference>
<dbReference type="OrthoDB" id="29647at2759"/>
<evidence type="ECO:0000256" key="3">
    <source>
        <dbReference type="ARBA" id="ARBA00022917"/>
    </source>
</evidence>
<evidence type="ECO:0000256" key="2">
    <source>
        <dbReference type="ARBA" id="ARBA00022540"/>
    </source>
</evidence>
<dbReference type="SUPFAM" id="SSF46785">
    <property type="entry name" value="Winged helix' DNA-binding domain"/>
    <property type="match status" value="1"/>
</dbReference>
<dbReference type="InterPro" id="IPR000717">
    <property type="entry name" value="PCI_dom"/>
</dbReference>
<dbReference type="GO" id="GO:0003723">
    <property type="term" value="F:RNA binding"/>
    <property type="evidence" value="ECO:0007669"/>
    <property type="project" value="InterPro"/>
</dbReference>
<evidence type="ECO:0000256" key="4">
    <source>
        <dbReference type="HAMAP-Rule" id="MF_03002"/>
    </source>
</evidence>
<dbReference type="PROSITE" id="PS50250">
    <property type="entry name" value="PCI"/>
    <property type="match status" value="1"/>
</dbReference>
<evidence type="ECO:0000313" key="8">
    <source>
        <dbReference type="Proteomes" id="UP000192578"/>
    </source>
</evidence>
<name>A0A1W0WP79_HYPEX</name>
<evidence type="ECO:0000313" key="7">
    <source>
        <dbReference type="EMBL" id="OQV16953.1"/>
    </source>
</evidence>
<dbReference type="InterPro" id="IPR027516">
    <property type="entry name" value="EIF3C"/>
</dbReference>
<dbReference type="GO" id="GO:0016282">
    <property type="term" value="C:eukaryotic 43S preinitiation complex"/>
    <property type="evidence" value="ECO:0007669"/>
    <property type="project" value="UniProtKB-UniRule"/>
</dbReference>
<feature type="region of interest" description="Disordered" evidence="5">
    <location>
        <begin position="849"/>
        <end position="916"/>
    </location>
</feature>
<dbReference type="GO" id="GO:0001732">
    <property type="term" value="P:formation of cytoplasmic translation initiation complex"/>
    <property type="evidence" value="ECO:0007669"/>
    <property type="project" value="UniProtKB-UniRule"/>
</dbReference>
<comment type="function">
    <text evidence="4">Component of the eukaryotic translation initiation factor 3 (eIF-3) complex, which is involved in protein synthesis of a specialized repertoire of mRNAs and, together with other initiation factors, stimulates binding of mRNA and methionyl-tRNAi to the 40S ribosome. The eIF-3 complex specifically targets and initiates translation of a subset of mRNAs involved in cell proliferation.</text>
</comment>
<dbReference type="InterPro" id="IPR008905">
    <property type="entry name" value="EIF3C_N_dom"/>
</dbReference>
<gene>
    <name evidence="7" type="ORF">BV898_08958</name>
</gene>
<feature type="compositionally biased region" description="Low complexity" evidence="5">
    <location>
        <begin position="225"/>
        <end position="234"/>
    </location>
</feature>
<feature type="compositionally biased region" description="Acidic residues" evidence="5">
    <location>
        <begin position="213"/>
        <end position="224"/>
    </location>
</feature>
<keyword evidence="3 4" id="KW-0648">Protein biosynthesis</keyword>
<feature type="compositionally biased region" description="Basic and acidic residues" evidence="5">
    <location>
        <begin position="240"/>
        <end position="284"/>
    </location>
</feature>
<dbReference type="Proteomes" id="UP000192578">
    <property type="component" value="Unassembled WGS sequence"/>
</dbReference>
<dbReference type="GO" id="GO:0031369">
    <property type="term" value="F:translation initiation factor binding"/>
    <property type="evidence" value="ECO:0007669"/>
    <property type="project" value="InterPro"/>
</dbReference>
<feature type="compositionally biased region" description="Gly residues" evidence="5">
    <location>
        <begin position="871"/>
        <end position="887"/>
    </location>
</feature>
<protein>
    <recommendedName>
        <fullName evidence="4">Eukaryotic translation initiation factor 3 subunit C</fullName>
        <shortName evidence="4">eIF3c</shortName>
    </recommendedName>
    <alternativeName>
        <fullName evidence="4">Eukaryotic translation initiation factor 3 subunit 8</fullName>
    </alternativeName>
</protein>
<evidence type="ECO:0000259" key="6">
    <source>
        <dbReference type="PROSITE" id="PS50250"/>
    </source>
</evidence>
<keyword evidence="2 4" id="KW-0396">Initiation factor</keyword>
<feature type="compositionally biased region" description="Basic residues" evidence="5">
    <location>
        <begin position="888"/>
        <end position="900"/>
    </location>
</feature>
<dbReference type="Pfam" id="PF26569">
    <property type="entry name" value="EIF3CL_C"/>
    <property type="match status" value="1"/>
</dbReference>
<dbReference type="SMART" id="SM00088">
    <property type="entry name" value="PINT"/>
    <property type="match status" value="1"/>
</dbReference>
<proteinExistence type="inferred from homology"/>
<dbReference type="PANTHER" id="PTHR13937">
    <property type="entry name" value="EUKARYOTIC TRANSLATION INITATION FACTOR 3, SUBUNIT 8 EIF3S8 -RELATED"/>
    <property type="match status" value="1"/>
</dbReference>
<dbReference type="InterPro" id="IPR058999">
    <property type="entry name" value="EIF3CL_C"/>
</dbReference>
<dbReference type="InterPro" id="IPR036390">
    <property type="entry name" value="WH_DNA-bd_sf"/>
</dbReference>
<dbReference type="GO" id="GO:0003743">
    <property type="term" value="F:translation initiation factor activity"/>
    <property type="evidence" value="ECO:0007669"/>
    <property type="project" value="UniProtKB-UniRule"/>
</dbReference>
<comment type="subunit">
    <text evidence="4">Component of the eukaryotic translation initiation factor 3 (eIF-3) complex.</text>
</comment>
<dbReference type="Pfam" id="PF05470">
    <property type="entry name" value="eIF-3c_N"/>
    <property type="match status" value="1"/>
</dbReference>
<feature type="compositionally biased region" description="Low complexity" evidence="5">
    <location>
        <begin position="904"/>
        <end position="916"/>
    </location>
</feature>
<dbReference type="HAMAP" id="MF_03002">
    <property type="entry name" value="eIF3c"/>
    <property type="match status" value="1"/>
</dbReference>
<feature type="compositionally biased region" description="Polar residues" evidence="5">
    <location>
        <begin position="150"/>
        <end position="159"/>
    </location>
</feature>
<feature type="compositionally biased region" description="Basic and acidic residues" evidence="5">
    <location>
        <begin position="1"/>
        <end position="11"/>
    </location>
</feature>
<feature type="region of interest" description="Disordered" evidence="5">
    <location>
        <begin position="150"/>
        <end position="284"/>
    </location>
</feature>
<dbReference type="Pfam" id="PF01399">
    <property type="entry name" value="PCI"/>
    <property type="match status" value="1"/>
</dbReference>
<feature type="domain" description="PCI" evidence="6">
    <location>
        <begin position="648"/>
        <end position="824"/>
    </location>
</feature>
<feature type="compositionally biased region" description="Acidic residues" evidence="5">
    <location>
        <begin position="160"/>
        <end position="191"/>
    </location>
</feature>
<keyword evidence="1 4" id="KW-0963">Cytoplasm</keyword>
<dbReference type="EMBL" id="MTYJ01000068">
    <property type="protein sequence ID" value="OQV16953.1"/>
    <property type="molecule type" value="Genomic_DNA"/>
</dbReference>
<comment type="similarity">
    <text evidence="4">Belongs to the eIF-3 subunit C family.</text>
</comment>
<accession>A0A1W0WP79</accession>
<comment type="subcellular location">
    <subcellularLocation>
        <location evidence="4">Cytoplasm</location>
    </subcellularLocation>
</comment>
<feature type="compositionally biased region" description="Basic and acidic residues" evidence="5">
    <location>
        <begin position="21"/>
        <end position="34"/>
    </location>
</feature>
<dbReference type="GO" id="GO:0033290">
    <property type="term" value="C:eukaryotic 48S preinitiation complex"/>
    <property type="evidence" value="ECO:0007669"/>
    <property type="project" value="UniProtKB-UniRule"/>
</dbReference>
<organism evidence="7 8">
    <name type="scientific">Hypsibius exemplaris</name>
    <name type="common">Freshwater tardigrade</name>
    <dbReference type="NCBI Taxonomy" id="2072580"/>
    <lineage>
        <taxon>Eukaryota</taxon>
        <taxon>Metazoa</taxon>
        <taxon>Ecdysozoa</taxon>
        <taxon>Tardigrada</taxon>
        <taxon>Eutardigrada</taxon>
        <taxon>Parachela</taxon>
        <taxon>Hypsibioidea</taxon>
        <taxon>Hypsibiidae</taxon>
        <taxon>Hypsibius</taxon>
    </lineage>
</organism>
<dbReference type="AlphaFoldDB" id="A0A1W0WP79"/>
<feature type="region of interest" description="Disordered" evidence="5">
    <location>
        <begin position="1"/>
        <end position="42"/>
    </location>
</feature>
<evidence type="ECO:0000256" key="5">
    <source>
        <dbReference type="SAM" id="MobiDB-lite"/>
    </source>
</evidence>
<comment type="caution">
    <text evidence="7">The sequence shown here is derived from an EMBL/GenBank/DDBJ whole genome shotgun (WGS) entry which is preliminary data.</text>
</comment>
<dbReference type="PANTHER" id="PTHR13937:SF0">
    <property type="entry name" value="EUKARYOTIC TRANSLATION INITIATION FACTOR 3 SUBUNIT C-RELATED"/>
    <property type="match status" value="1"/>
</dbReference>
<evidence type="ECO:0000256" key="1">
    <source>
        <dbReference type="ARBA" id="ARBA00022490"/>
    </source>
</evidence>
<keyword evidence="8" id="KW-1185">Reference proteome</keyword>